<feature type="transmembrane region" description="Helical" evidence="8">
    <location>
        <begin position="190"/>
        <end position="206"/>
    </location>
</feature>
<keyword evidence="4" id="KW-0808">Transferase</keyword>
<evidence type="ECO:0000256" key="4">
    <source>
        <dbReference type="ARBA" id="ARBA00022679"/>
    </source>
</evidence>
<gene>
    <name evidence="10" type="ORF">EDM21_15340</name>
</gene>
<dbReference type="AlphaFoldDB" id="A0A7X3FJI2"/>
<evidence type="ECO:0000256" key="1">
    <source>
        <dbReference type="ARBA" id="ARBA00004651"/>
    </source>
</evidence>
<dbReference type="GO" id="GO:0005886">
    <property type="term" value="C:plasma membrane"/>
    <property type="evidence" value="ECO:0007669"/>
    <property type="project" value="UniProtKB-SubCell"/>
</dbReference>
<dbReference type="InterPro" id="IPR050297">
    <property type="entry name" value="LipidA_mod_glycosyltrf_83"/>
</dbReference>
<feature type="transmembrane region" description="Helical" evidence="8">
    <location>
        <begin position="67"/>
        <end position="85"/>
    </location>
</feature>
<evidence type="ECO:0000313" key="11">
    <source>
        <dbReference type="Proteomes" id="UP000490800"/>
    </source>
</evidence>
<comment type="caution">
    <text evidence="10">The sequence shown here is derived from an EMBL/GenBank/DDBJ whole genome shotgun (WGS) entry which is preliminary data.</text>
</comment>
<dbReference type="RefSeq" id="WP_157336899.1">
    <property type="nucleotide sequence ID" value="NZ_RHLK01000008.1"/>
</dbReference>
<organism evidence="10 11">
    <name type="scientific">Paenibacillus lutrae</name>
    <dbReference type="NCBI Taxonomy" id="2078573"/>
    <lineage>
        <taxon>Bacteria</taxon>
        <taxon>Bacillati</taxon>
        <taxon>Bacillota</taxon>
        <taxon>Bacilli</taxon>
        <taxon>Bacillales</taxon>
        <taxon>Paenibacillaceae</taxon>
        <taxon>Paenibacillus</taxon>
    </lineage>
</organism>
<feature type="transmembrane region" description="Helical" evidence="8">
    <location>
        <begin position="320"/>
        <end position="343"/>
    </location>
</feature>
<proteinExistence type="predicted"/>
<feature type="transmembrane region" description="Helical" evidence="8">
    <location>
        <begin position="168"/>
        <end position="184"/>
    </location>
</feature>
<feature type="transmembrane region" description="Helical" evidence="8">
    <location>
        <begin position="379"/>
        <end position="396"/>
    </location>
</feature>
<feature type="transmembrane region" description="Helical" evidence="8">
    <location>
        <begin position="12"/>
        <end position="31"/>
    </location>
</feature>
<feature type="transmembrane region" description="Helical" evidence="8">
    <location>
        <begin position="138"/>
        <end position="161"/>
    </location>
</feature>
<feature type="transmembrane region" description="Helical" evidence="8">
    <location>
        <begin position="355"/>
        <end position="373"/>
    </location>
</feature>
<evidence type="ECO:0000259" key="9">
    <source>
        <dbReference type="Pfam" id="PF13231"/>
    </source>
</evidence>
<evidence type="ECO:0000256" key="5">
    <source>
        <dbReference type="ARBA" id="ARBA00022692"/>
    </source>
</evidence>
<dbReference type="OrthoDB" id="136232at2"/>
<evidence type="ECO:0000313" key="10">
    <source>
        <dbReference type="EMBL" id="MVP00883.1"/>
    </source>
</evidence>
<dbReference type="EMBL" id="RHLK01000008">
    <property type="protein sequence ID" value="MVP00883.1"/>
    <property type="molecule type" value="Genomic_DNA"/>
</dbReference>
<evidence type="ECO:0000256" key="7">
    <source>
        <dbReference type="ARBA" id="ARBA00023136"/>
    </source>
</evidence>
<reference evidence="10 11" key="1">
    <citation type="journal article" date="2019" name="Microorganisms">
        <title>Paenibacillus lutrae sp. nov., A Chitinolytic Species Isolated from A River Otter in Castril Natural Park, Granada, Spain.</title>
        <authorList>
            <person name="Rodriguez M."/>
            <person name="Reina J.C."/>
            <person name="Bejar V."/>
            <person name="Llamas I."/>
        </authorList>
    </citation>
    <scope>NUCLEOTIDE SEQUENCE [LARGE SCALE GENOMIC DNA]</scope>
    <source>
        <strain evidence="10 11">N10</strain>
    </source>
</reference>
<keyword evidence="11" id="KW-1185">Reference proteome</keyword>
<evidence type="ECO:0000256" key="2">
    <source>
        <dbReference type="ARBA" id="ARBA00022475"/>
    </source>
</evidence>
<accession>A0A7X3FJI2</accession>
<comment type="subcellular location">
    <subcellularLocation>
        <location evidence="1">Cell membrane</location>
        <topology evidence="1">Multi-pass membrane protein</topology>
    </subcellularLocation>
</comment>
<dbReference type="GO" id="GO:0016763">
    <property type="term" value="F:pentosyltransferase activity"/>
    <property type="evidence" value="ECO:0007669"/>
    <property type="project" value="TreeGrafter"/>
</dbReference>
<dbReference type="PANTHER" id="PTHR33908">
    <property type="entry name" value="MANNOSYLTRANSFERASE YKCB-RELATED"/>
    <property type="match status" value="1"/>
</dbReference>
<feature type="transmembrane region" description="Helical" evidence="8">
    <location>
        <begin position="97"/>
        <end position="118"/>
    </location>
</feature>
<sequence>MWRKLRSLSVRSWLGIVLLVSTLLKIIEVLINGHSYSLGSDDKLYIETARIWLEEGMLTYNDPTRPTMFITPALPAFIAIFMKWLGTGYELEQTLRIVQVLMVTFALYLLFQIGTRIFNEKAALLAVTLTAFYLPMWLVSFLILTEALFVLAVMLLIYTALKAMDKPTLGVAAAFGLAWVFAVYVRPTIALWPGLFLLLLLYWRTVPWKKLLTCLSVASVIFVLCLLPWWVRNYEVSGGRFIPLTQSSGNPLLLGTFPFGPPTIEEQRTWPRSDHLAENDAYDTKWAKERIKEGFTEQPLYYLQWYTAGKFTMFWGDVYYWVKVHGINIIPVILMHYFILIYGFKGIWQSRRNRLTLLLTVLFAYMTLLHMVYLAHSRYTVPLMPFMALFASYAILNQWNKRNNPRITGDI</sequence>
<evidence type="ECO:0000256" key="3">
    <source>
        <dbReference type="ARBA" id="ARBA00022676"/>
    </source>
</evidence>
<feature type="domain" description="Glycosyltransferase RgtA/B/C/D-like" evidence="9">
    <location>
        <begin position="72"/>
        <end position="229"/>
    </location>
</feature>
<keyword evidence="5 8" id="KW-0812">Transmembrane</keyword>
<evidence type="ECO:0000256" key="6">
    <source>
        <dbReference type="ARBA" id="ARBA00022989"/>
    </source>
</evidence>
<keyword evidence="3" id="KW-0328">Glycosyltransferase</keyword>
<dbReference type="Proteomes" id="UP000490800">
    <property type="component" value="Unassembled WGS sequence"/>
</dbReference>
<name>A0A7X3FJI2_9BACL</name>
<dbReference type="GO" id="GO:0009103">
    <property type="term" value="P:lipopolysaccharide biosynthetic process"/>
    <property type="evidence" value="ECO:0007669"/>
    <property type="project" value="UniProtKB-ARBA"/>
</dbReference>
<keyword evidence="6 8" id="KW-1133">Transmembrane helix</keyword>
<evidence type="ECO:0000256" key="8">
    <source>
        <dbReference type="SAM" id="Phobius"/>
    </source>
</evidence>
<protein>
    <recommendedName>
        <fullName evidence="9">Glycosyltransferase RgtA/B/C/D-like domain-containing protein</fullName>
    </recommendedName>
</protein>
<dbReference type="PANTHER" id="PTHR33908:SF11">
    <property type="entry name" value="MEMBRANE PROTEIN"/>
    <property type="match status" value="1"/>
</dbReference>
<keyword evidence="7 8" id="KW-0472">Membrane</keyword>
<feature type="transmembrane region" description="Helical" evidence="8">
    <location>
        <begin position="211"/>
        <end position="231"/>
    </location>
</feature>
<dbReference type="Pfam" id="PF13231">
    <property type="entry name" value="PMT_2"/>
    <property type="match status" value="1"/>
</dbReference>
<dbReference type="InterPro" id="IPR038731">
    <property type="entry name" value="RgtA/B/C-like"/>
</dbReference>
<keyword evidence="2" id="KW-1003">Cell membrane</keyword>